<evidence type="ECO:0008006" key="6">
    <source>
        <dbReference type="Google" id="ProtNLM"/>
    </source>
</evidence>
<evidence type="ECO:0000256" key="3">
    <source>
        <dbReference type="SAM" id="SignalP"/>
    </source>
</evidence>
<evidence type="ECO:0000256" key="1">
    <source>
        <dbReference type="SAM" id="MobiDB-lite"/>
    </source>
</evidence>
<keyword evidence="2" id="KW-0812">Transmembrane</keyword>
<keyword evidence="5" id="KW-1185">Reference proteome</keyword>
<gene>
    <name evidence="4" type="primary">RvY_02773-1</name>
    <name evidence="4" type="synonym">RvY_02773.1</name>
    <name evidence="4" type="ORF">RvY_02773</name>
</gene>
<reference evidence="4 5" key="1">
    <citation type="journal article" date="2016" name="Nat. Commun.">
        <title>Extremotolerant tardigrade genome and improved radiotolerance of human cultured cells by tardigrade-unique protein.</title>
        <authorList>
            <person name="Hashimoto T."/>
            <person name="Horikawa D.D."/>
            <person name="Saito Y."/>
            <person name="Kuwahara H."/>
            <person name="Kozuka-Hata H."/>
            <person name="Shin-I T."/>
            <person name="Minakuchi Y."/>
            <person name="Ohishi K."/>
            <person name="Motoyama A."/>
            <person name="Aizu T."/>
            <person name="Enomoto A."/>
            <person name="Kondo K."/>
            <person name="Tanaka S."/>
            <person name="Hara Y."/>
            <person name="Koshikawa S."/>
            <person name="Sagara H."/>
            <person name="Miura T."/>
            <person name="Yokobori S."/>
            <person name="Miyagawa K."/>
            <person name="Suzuki Y."/>
            <person name="Kubo T."/>
            <person name="Oyama M."/>
            <person name="Kohara Y."/>
            <person name="Fujiyama A."/>
            <person name="Arakawa K."/>
            <person name="Katayama T."/>
            <person name="Toyoda A."/>
            <person name="Kunieda T."/>
        </authorList>
    </citation>
    <scope>NUCLEOTIDE SEQUENCE [LARGE SCALE GENOMIC DNA]</scope>
    <source>
        <strain evidence="4 5">YOKOZUNA-1</strain>
    </source>
</reference>
<organism evidence="4 5">
    <name type="scientific">Ramazzottius varieornatus</name>
    <name type="common">Water bear</name>
    <name type="synonym">Tardigrade</name>
    <dbReference type="NCBI Taxonomy" id="947166"/>
    <lineage>
        <taxon>Eukaryota</taxon>
        <taxon>Metazoa</taxon>
        <taxon>Ecdysozoa</taxon>
        <taxon>Tardigrada</taxon>
        <taxon>Eutardigrada</taxon>
        <taxon>Parachela</taxon>
        <taxon>Hypsibioidea</taxon>
        <taxon>Ramazzottiidae</taxon>
        <taxon>Ramazzottius</taxon>
    </lineage>
</organism>
<keyword evidence="2" id="KW-0472">Membrane</keyword>
<feature type="compositionally biased region" description="Basic and acidic residues" evidence="1">
    <location>
        <begin position="346"/>
        <end position="371"/>
    </location>
</feature>
<evidence type="ECO:0000313" key="4">
    <source>
        <dbReference type="EMBL" id="GAU90345.1"/>
    </source>
</evidence>
<proteinExistence type="predicted"/>
<feature type="region of interest" description="Disordered" evidence="1">
    <location>
        <begin position="332"/>
        <end position="387"/>
    </location>
</feature>
<evidence type="ECO:0000256" key="2">
    <source>
        <dbReference type="SAM" id="Phobius"/>
    </source>
</evidence>
<feature type="transmembrane region" description="Helical" evidence="2">
    <location>
        <begin position="453"/>
        <end position="475"/>
    </location>
</feature>
<evidence type="ECO:0000313" key="5">
    <source>
        <dbReference type="Proteomes" id="UP000186922"/>
    </source>
</evidence>
<feature type="region of interest" description="Disordered" evidence="1">
    <location>
        <begin position="288"/>
        <end position="307"/>
    </location>
</feature>
<comment type="caution">
    <text evidence="4">The sequence shown here is derived from an EMBL/GenBank/DDBJ whole genome shotgun (WGS) entry which is preliminary data.</text>
</comment>
<keyword evidence="2" id="KW-1133">Transmembrane helix</keyword>
<dbReference type="AlphaFoldDB" id="A0A1D1UPM6"/>
<sequence>MDYILLLLISAAVLCPFCANAFGIGHSEEDIYLTSHQGQTIVLDCAEIRSGTLRLSPPGHSGCPDNDLHVNLKVKYGPRCRGYFRFYINVRKLHLGDNDYVSIYDSMYGQRFGRMFYGHHVANISTGTQAESVSQFFSKQDSIRIEYSREGQCNNKWVSSASTKDIVLDFTLIQLHKSHVYDDYFCPSLQGYVPRIVLCANDSRVTCPDHFQWQSYIPGQAPSAFNYHTFRRCKDQWIPEGADSKYIPNHGNHRHHDHGHHNQPNVNPSRNNCWTPPAWIPFPVNPRFVPCNNNGQQPQQDQDDIDENRSPEHAELRANPDLLWADVLPDSVDDKTTTKKPHKHTKQTDLPDIPDKPDKKDKPDIPDKPDVPDLPEGPEIEEPVTDPAVKVTQVVVDEPDVPEVDDDPEPQKPWRVVPLKSKRRMSVVVDGDSKHEHTHHHWYPKHRRTLYTMLYTTLLVLAVVFVPTAVCFWCARRRGYVMYQRVSTTPTALPSGYGTFEGPRGGYYAGHAAPTVMMVAPSHPYAAHEVKIHPNPN</sequence>
<feature type="chain" id="PRO_5008897456" description="CUB domain-containing protein" evidence="3">
    <location>
        <begin position="22"/>
        <end position="537"/>
    </location>
</feature>
<accession>A0A1D1UPM6</accession>
<feature type="region of interest" description="Disordered" evidence="1">
    <location>
        <begin position="244"/>
        <end position="269"/>
    </location>
</feature>
<feature type="signal peptide" evidence="3">
    <location>
        <begin position="1"/>
        <end position="21"/>
    </location>
</feature>
<dbReference type="EMBL" id="BDGG01000001">
    <property type="protein sequence ID" value="GAU90345.1"/>
    <property type="molecule type" value="Genomic_DNA"/>
</dbReference>
<name>A0A1D1UPM6_RAMVA</name>
<keyword evidence="3" id="KW-0732">Signal</keyword>
<dbReference type="Proteomes" id="UP000186922">
    <property type="component" value="Unassembled WGS sequence"/>
</dbReference>
<protein>
    <recommendedName>
        <fullName evidence="6">CUB domain-containing protein</fullName>
    </recommendedName>
</protein>
<feature type="compositionally biased region" description="Basic residues" evidence="1">
    <location>
        <begin position="251"/>
        <end position="261"/>
    </location>
</feature>
<dbReference type="OrthoDB" id="10069527at2759"/>